<proteinExistence type="predicted"/>
<dbReference type="RefSeq" id="WP_007790827.1">
    <property type="nucleotide sequence ID" value="NZ_ADGQ01000070.1"/>
</dbReference>
<evidence type="ECO:0000313" key="3">
    <source>
        <dbReference type="Proteomes" id="UP000003244"/>
    </source>
</evidence>
<reference evidence="2 3" key="1">
    <citation type="submission" date="2010-08" db="EMBL/GenBank/DDBJ databases">
        <authorList>
            <person name="Harkins D.M."/>
            <person name="Madupu R."/>
            <person name="Durkin A.S."/>
            <person name="Torralba M."/>
            <person name="Methe B."/>
            <person name="Sutton G.G."/>
            <person name="Nelson K.E."/>
        </authorList>
    </citation>
    <scope>NUCLEOTIDE SEQUENCE [LARGE SCALE GENOMIC DNA]</scope>
    <source>
        <strain evidence="2 3">DSM 17678</strain>
    </source>
</reference>
<accession>E0E4P7</accession>
<keyword evidence="1" id="KW-0812">Transmembrane</keyword>
<dbReference type="eggNOG" id="ENOG502ZK2G">
    <property type="taxonomic scope" value="Bacteria"/>
</dbReference>
<feature type="transmembrane region" description="Helical" evidence="1">
    <location>
        <begin position="140"/>
        <end position="162"/>
    </location>
</feature>
<keyword evidence="1" id="KW-0472">Membrane</keyword>
<evidence type="ECO:0000313" key="2">
    <source>
        <dbReference type="EMBL" id="EFM64130.1"/>
    </source>
</evidence>
<keyword evidence="3" id="KW-1185">Reference proteome</keyword>
<protein>
    <submittedName>
        <fullName evidence="2">Uncharacterized protein</fullName>
    </submittedName>
</protein>
<feature type="transmembrane region" description="Helical" evidence="1">
    <location>
        <begin position="72"/>
        <end position="91"/>
    </location>
</feature>
<name>E0E4P7_9FIRM</name>
<gene>
    <name evidence="2" type="ORF">HMPREF0634_0030</name>
</gene>
<dbReference type="Proteomes" id="UP000003244">
    <property type="component" value="Unassembled WGS sequence"/>
</dbReference>
<feature type="transmembrane region" description="Helical" evidence="1">
    <location>
        <begin position="97"/>
        <end position="119"/>
    </location>
</feature>
<dbReference type="AlphaFoldDB" id="E0E4P7"/>
<organism evidence="2 3">
    <name type="scientific">Peptostreptococcus stomatis DSM 17678</name>
    <dbReference type="NCBI Taxonomy" id="596315"/>
    <lineage>
        <taxon>Bacteria</taxon>
        <taxon>Bacillati</taxon>
        <taxon>Bacillota</taxon>
        <taxon>Clostridia</taxon>
        <taxon>Peptostreptococcales</taxon>
        <taxon>Peptostreptococcaceae</taxon>
        <taxon>Peptostreptococcus</taxon>
    </lineage>
</organism>
<comment type="caution">
    <text evidence="2">The sequence shown here is derived from an EMBL/GenBank/DDBJ whole genome shotgun (WGS) entry which is preliminary data.</text>
</comment>
<evidence type="ECO:0000256" key="1">
    <source>
        <dbReference type="SAM" id="Phobius"/>
    </source>
</evidence>
<keyword evidence="1" id="KW-1133">Transmembrane helix</keyword>
<dbReference type="OrthoDB" id="2209713at2"/>
<feature type="transmembrane region" description="Helical" evidence="1">
    <location>
        <begin position="6"/>
        <end position="26"/>
    </location>
</feature>
<dbReference type="EMBL" id="ADGQ01000070">
    <property type="protein sequence ID" value="EFM64130.1"/>
    <property type="molecule type" value="Genomic_DNA"/>
</dbReference>
<sequence length="340" mass="39176">MGFFITVIGFYLVFLLSFLFTIYIYFRLAMAVKAGEDVPKWIYLIGQGFRHRHYNTLNDVTDSTALREATFFMLRLVIVNIIVFIALYYKTYNLQKALYTCLRAQMPIVLATIFIQGIIKIISISRNKTNKPIYMYSSSNAVIGGFFFTSFILTLCISISGFPAEPVTVQVDKTSLVVGETRASDLLSSGFTFYKKSPDSEIVNKRNDHFYYGELVELVKDGKPYGYVSLTPELSDSDKVKNCIVTFYGIKADNEQLSKVRFNNIDLSKLTIKDFKTRKLRDIFSLNPLDYEEVKNDIFFCLKLQTSGYALWKAYRIEANFNSDYSPDRYGVRAQHTIWE</sequence>
<dbReference type="GeneID" id="84801267"/>